<organism evidence="1 2">
    <name type="scientific">Bartonella schoenbuchensis m07a</name>
    <dbReference type="NCBI Taxonomy" id="1094496"/>
    <lineage>
        <taxon>Bacteria</taxon>
        <taxon>Pseudomonadati</taxon>
        <taxon>Pseudomonadota</taxon>
        <taxon>Alphaproteobacteria</taxon>
        <taxon>Hyphomicrobiales</taxon>
        <taxon>Bartonellaceae</taxon>
        <taxon>Bartonella</taxon>
    </lineage>
</organism>
<dbReference type="Proteomes" id="UP000014242">
    <property type="component" value="Unassembled WGS sequence"/>
</dbReference>
<dbReference type="HOGENOM" id="CLU_1412741_0_0_5"/>
<accession>N6VC10</accession>
<comment type="caution">
    <text evidence="1">The sequence shown here is derived from an EMBL/GenBank/DDBJ whole genome shotgun (WGS) entry which is preliminary data.</text>
</comment>
<dbReference type="InterPro" id="IPR011050">
    <property type="entry name" value="Pectin_lyase_fold/virulence"/>
</dbReference>
<protein>
    <recommendedName>
        <fullName evidence="3">Right handed beta helix domain-containing protein</fullName>
    </recommendedName>
</protein>
<evidence type="ECO:0000313" key="1">
    <source>
        <dbReference type="EMBL" id="ENN91340.1"/>
    </source>
</evidence>
<reference evidence="1 2" key="1">
    <citation type="journal article" date="2013" name="PLoS Genet.">
        <title>A gene transfer agent and a dynamic repertoire of secretion systems hold the keys to the explosive radiation of the emerging pathogen Bartonella.</title>
        <authorList>
            <person name="Guy L."/>
            <person name="Nystedt B."/>
            <person name="Toft C."/>
            <person name="Zaremba-Niedzwiedzka K."/>
            <person name="Berglund E.C."/>
            <person name="Granberg F."/>
            <person name="Naslund K."/>
            <person name="Eriksson A.S."/>
            <person name="Andersson S.G."/>
        </authorList>
    </citation>
    <scope>NUCLEOTIDE SEQUENCE [LARGE SCALE GENOMIC DNA]</scope>
    <source>
        <strain evidence="2">m07a</strain>
    </source>
</reference>
<dbReference type="RefSeq" id="WP_010703369.1">
    <property type="nucleotide sequence ID" value="NZ_KB915628.1"/>
</dbReference>
<sequence>MSVGGGTVELSGGVKIAGTTMGLRVAGGSATMMGGKITGGGVGDTGVSVGSGTVELSGGVKILKFATGVKVSKGTFKMIGGGITGGGTGAGVSVTGGDVTLEGITISGVGTGVNMGGTGRLTMNNVTIKGEGESGGYGVMVDTSGEVKLNTVNISRVETEVYAKKGTLIMERGSVTEFTETGVIPVMCHTDLN</sequence>
<name>N6VC10_9HYPH</name>
<dbReference type="AlphaFoldDB" id="N6VC10"/>
<evidence type="ECO:0000313" key="2">
    <source>
        <dbReference type="Proteomes" id="UP000014242"/>
    </source>
</evidence>
<dbReference type="SUPFAM" id="SSF51126">
    <property type="entry name" value="Pectin lyase-like"/>
    <property type="match status" value="1"/>
</dbReference>
<proteinExistence type="predicted"/>
<dbReference type="EMBL" id="AGWC01000004">
    <property type="protein sequence ID" value="ENN91340.1"/>
    <property type="molecule type" value="Genomic_DNA"/>
</dbReference>
<gene>
    <name evidence="1" type="ORF">m07a_02120</name>
</gene>
<keyword evidence="2" id="KW-1185">Reference proteome</keyword>
<dbReference type="PATRIC" id="fig|1094496.3.peg.220"/>
<evidence type="ECO:0008006" key="3">
    <source>
        <dbReference type="Google" id="ProtNLM"/>
    </source>
</evidence>